<evidence type="ECO:0000313" key="3">
    <source>
        <dbReference type="Proteomes" id="UP000447833"/>
    </source>
</evidence>
<organism evidence="2 3">
    <name type="scientific">Guptibacillus hwajinpoensis</name>
    <dbReference type="NCBI Taxonomy" id="208199"/>
    <lineage>
        <taxon>Bacteria</taxon>
        <taxon>Bacillati</taxon>
        <taxon>Bacillota</taxon>
        <taxon>Bacilli</taxon>
        <taxon>Bacillales</taxon>
        <taxon>Guptibacillaceae</taxon>
        <taxon>Guptibacillus</taxon>
    </lineage>
</organism>
<feature type="transmembrane region" description="Helical" evidence="1">
    <location>
        <begin position="91"/>
        <end position="110"/>
    </location>
</feature>
<keyword evidence="1" id="KW-1133">Transmembrane helix</keyword>
<protein>
    <submittedName>
        <fullName evidence="2">Uncharacterized protein</fullName>
    </submittedName>
</protein>
<accession>A0A845EYB9</accession>
<dbReference type="AlphaFoldDB" id="A0A845EYB9"/>
<gene>
    <name evidence="2" type="ORF">GLW07_09090</name>
</gene>
<sequence>MSEEVLRKVRRVLLYIALLMIAFVLSYIIAYPLGYSPLGYEGIEVKEDKLVLQSYNVLGLEKNRIIYEPPKGKEWKVELLKDLVNQQQTQYLFFFSPIMLALFWGGFDLLRKKSLKRVLFQGFLYAFVPGVSLIRHLNDIKDILQNSA</sequence>
<proteinExistence type="predicted"/>
<feature type="transmembrane region" description="Helical" evidence="1">
    <location>
        <begin position="12"/>
        <end position="30"/>
    </location>
</feature>
<reference evidence="2 3" key="1">
    <citation type="submission" date="2019-11" db="EMBL/GenBank/DDBJ databases">
        <title>Genome sequences of 17 halophilic strains isolated from different environments.</title>
        <authorList>
            <person name="Furrow R.E."/>
        </authorList>
    </citation>
    <scope>NUCLEOTIDE SEQUENCE [LARGE SCALE GENOMIC DNA]</scope>
    <source>
        <strain evidence="2 3">22506_14_FS</strain>
    </source>
</reference>
<name>A0A845EYB9_9BACL</name>
<dbReference type="Proteomes" id="UP000447833">
    <property type="component" value="Unassembled WGS sequence"/>
</dbReference>
<comment type="caution">
    <text evidence="2">The sequence shown here is derived from an EMBL/GenBank/DDBJ whole genome shotgun (WGS) entry which is preliminary data.</text>
</comment>
<evidence type="ECO:0000313" key="2">
    <source>
        <dbReference type="EMBL" id="MYL63506.1"/>
    </source>
</evidence>
<evidence type="ECO:0000256" key="1">
    <source>
        <dbReference type="SAM" id="Phobius"/>
    </source>
</evidence>
<keyword evidence="1" id="KW-0812">Transmembrane</keyword>
<keyword evidence="1" id="KW-0472">Membrane</keyword>
<dbReference type="RefSeq" id="WP_160919098.1">
    <property type="nucleotide sequence ID" value="NZ_WMEY01000002.1"/>
</dbReference>
<dbReference type="EMBL" id="WMEY01000002">
    <property type="protein sequence ID" value="MYL63506.1"/>
    <property type="molecule type" value="Genomic_DNA"/>
</dbReference>